<feature type="compositionally biased region" description="Acidic residues" evidence="1">
    <location>
        <begin position="1"/>
        <end position="29"/>
    </location>
</feature>
<reference evidence="3" key="1">
    <citation type="journal article" date="2016" name="Genome Announc.">
        <title>Draft genome sequence of Aspergillus niger strain An76.</title>
        <authorList>
            <person name="Gong W."/>
            <person name="Cheng Z."/>
            <person name="Zhang H."/>
            <person name="Liu L."/>
            <person name="Gao P."/>
            <person name="Wang L."/>
        </authorList>
    </citation>
    <scope>NUCLEOTIDE SEQUENCE [LARGE SCALE GENOMIC DNA]</scope>
    <source>
        <strain evidence="3">An76</strain>
    </source>
</reference>
<sequence length="67" mass="7396">MEEGGEDDNNNGNNNDDDDDEEEEAEEEERTSFAFLGVVSKRFTLSCMDTPSVELQLLTSLGIKHGA</sequence>
<feature type="region of interest" description="Disordered" evidence="1">
    <location>
        <begin position="1"/>
        <end position="32"/>
    </location>
</feature>
<gene>
    <name evidence="2" type="ORF">ABL_05338</name>
</gene>
<proteinExistence type="predicted"/>
<dbReference type="Proteomes" id="UP000068243">
    <property type="component" value="Unassembled WGS sequence"/>
</dbReference>
<evidence type="ECO:0000256" key="1">
    <source>
        <dbReference type="SAM" id="MobiDB-lite"/>
    </source>
</evidence>
<dbReference type="EMBL" id="BCMY01000008">
    <property type="protein sequence ID" value="GAQ42677.1"/>
    <property type="molecule type" value="Genomic_DNA"/>
</dbReference>
<dbReference type="OrthoDB" id="10468947at2759"/>
<evidence type="ECO:0000313" key="3">
    <source>
        <dbReference type="Proteomes" id="UP000068243"/>
    </source>
</evidence>
<dbReference type="AlphaFoldDB" id="A0A100IK09"/>
<evidence type="ECO:0000313" key="2">
    <source>
        <dbReference type="EMBL" id="GAQ42677.1"/>
    </source>
</evidence>
<protein>
    <submittedName>
        <fullName evidence="2">Uncharacterized protein</fullName>
    </submittedName>
</protein>
<accession>A0A100IK09</accession>
<comment type="caution">
    <text evidence="2">The sequence shown here is derived from an EMBL/GenBank/DDBJ whole genome shotgun (WGS) entry which is preliminary data.</text>
</comment>
<name>A0A100IK09_ASPNG</name>
<organism evidence="2 3">
    <name type="scientific">Aspergillus niger</name>
    <dbReference type="NCBI Taxonomy" id="5061"/>
    <lineage>
        <taxon>Eukaryota</taxon>
        <taxon>Fungi</taxon>
        <taxon>Dikarya</taxon>
        <taxon>Ascomycota</taxon>
        <taxon>Pezizomycotina</taxon>
        <taxon>Eurotiomycetes</taxon>
        <taxon>Eurotiomycetidae</taxon>
        <taxon>Eurotiales</taxon>
        <taxon>Aspergillaceae</taxon>
        <taxon>Aspergillus</taxon>
        <taxon>Aspergillus subgen. Circumdati</taxon>
    </lineage>
</organism>